<feature type="region of interest" description="Disordered" evidence="1">
    <location>
        <begin position="1"/>
        <end position="23"/>
    </location>
</feature>
<sequence length="43" mass="4777">MASVLRIETADGPRASPYRRSRDSFEIDNGYKKASTSISKLAM</sequence>
<evidence type="ECO:0000256" key="1">
    <source>
        <dbReference type="SAM" id="MobiDB-lite"/>
    </source>
</evidence>
<dbReference type="Proteomes" id="UP000245631">
    <property type="component" value="Unassembled WGS sequence"/>
</dbReference>
<name>A0A8E2W9E9_RHILI</name>
<dbReference type="EMBL" id="QGGH01000015">
    <property type="protein sequence ID" value="PWJ87615.1"/>
    <property type="molecule type" value="Genomic_DNA"/>
</dbReference>
<proteinExistence type="predicted"/>
<reference evidence="2 3" key="1">
    <citation type="submission" date="2018-05" db="EMBL/GenBank/DDBJ databases">
        <title>Genomic Encyclopedia of Type Strains, Phase IV (KMG-IV): sequencing the most valuable type-strain genomes for metagenomic binning, comparative biology and taxonomic classification.</title>
        <authorList>
            <person name="Goeker M."/>
        </authorList>
    </citation>
    <scope>NUCLEOTIDE SEQUENCE [LARGE SCALE GENOMIC DNA]</scope>
    <source>
        <strain evidence="2 3">DSM 2626</strain>
    </source>
</reference>
<evidence type="ECO:0000313" key="2">
    <source>
        <dbReference type="EMBL" id="PWJ87615.1"/>
    </source>
</evidence>
<organism evidence="2 3">
    <name type="scientific">Rhizobium loti</name>
    <name type="common">Mesorhizobium loti</name>
    <dbReference type="NCBI Taxonomy" id="381"/>
    <lineage>
        <taxon>Bacteria</taxon>
        <taxon>Pseudomonadati</taxon>
        <taxon>Pseudomonadota</taxon>
        <taxon>Alphaproteobacteria</taxon>
        <taxon>Hyphomicrobiales</taxon>
        <taxon>Phyllobacteriaceae</taxon>
        <taxon>Mesorhizobium</taxon>
    </lineage>
</organism>
<comment type="caution">
    <text evidence="2">The sequence shown here is derived from an EMBL/GenBank/DDBJ whole genome shotgun (WGS) entry which is preliminary data.</text>
</comment>
<evidence type="ECO:0000313" key="3">
    <source>
        <dbReference type="Proteomes" id="UP000245631"/>
    </source>
</evidence>
<gene>
    <name evidence="2" type="ORF">C8D77_11554</name>
</gene>
<dbReference type="AlphaFoldDB" id="A0A8E2W9E9"/>
<accession>A0A8E2W9E9</accession>
<protein>
    <submittedName>
        <fullName evidence="2">Uncharacterized protein</fullName>
    </submittedName>
</protein>